<name>A0A0G0WL05_9BACT</name>
<comment type="caution">
    <text evidence="1">The sequence shown here is derived from an EMBL/GenBank/DDBJ whole genome shotgun (WGS) entry which is preliminary data.</text>
</comment>
<organism evidence="1 2">
    <name type="scientific">Candidatus Magasanikbacteria bacterium GW2011_GWA2_41_55</name>
    <dbReference type="NCBI Taxonomy" id="1619038"/>
    <lineage>
        <taxon>Bacteria</taxon>
        <taxon>Candidatus Magasanikiibacteriota</taxon>
    </lineage>
</organism>
<dbReference type="AlphaFoldDB" id="A0A0G0WL05"/>
<sequence length="153" mass="16611">MVVPSQALGVKIGESTRIKSMPRKYSSIARIIASRTRKIAHCLGLRSHKCRYSIKKSGPCSFLPMGYSAAACTICKSITCNSKTSACRGCCVTLPLIIAELSKLNFAQSTQTCSGTLPLLTTAWAKPDPSRICKKKILPDERKLYTQPLISAS</sequence>
<evidence type="ECO:0000313" key="2">
    <source>
        <dbReference type="Proteomes" id="UP000034299"/>
    </source>
</evidence>
<evidence type="ECO:0000313" key="1">
    <source>
        <dbReference type="EMBL" id="KKS13510.1"/>
    </source>
</evidence>
<reference evidence="1 2" key="1">
    <citation type="journal article" date="2015" name="Nature">
        <title>rRNA introns, odd ribosomes, and small enigmatic genomes across a large radiation of phyla.</title>
        <authorList>
            <person name="Brown C.T."/>
            <person name="Hug L.A."/>
            <person name="Thomas B.C."/>
            <person name="Sharon I."/>
            <person name="Castelle C.J."/>
            <person name="Singh A."/>
            <person name="Wilkins M.J."/>
            <person name="Williams K.H."/>
            <person name="Banfield J.F."/>
        </authorList>
    </citation>
    <scope>NUCLEOTIDE SEQUENCE [LARGE SCALE GENOMIC DNA]</scope>
</reference>
<accession>A0A0G0WL05</accession>
<dbReference type="EMBL" id="LCBP01000003">
    <property type="protein sequence ID" value="KKS13510.1"/>
    <property type="molecule type" value="Genomic_DNA"/>
</dbReference>
<proteinExistence type="predicted"/>
<gene>
    <name evidence="1" type="ORF">UU69_C0003G0007</name>
</gene>
<protein>
    <submittedName>
        <fullName evidence="1">Uncharacterized protein</fullName>
    </submittedName>
</protein>
<dbReference type="Proteomes" id="UP000034299">
    <property type="component" value="Unassembled WGS sequence"/>
</dbReference>